<protein>
    <submittedName>
        <fullName evidence="2">DUF4143 domain-containing protein</fullName>
    </submittedName>
</protein>
<gene>
    <name evidence="2" type="ORF">ENM28_05110</name>
</gene>
<dbReference type="PANTHER" id="PTHR43566">
    <property type="entry name" value="CONSERVED PROTEIN"/>
    <property type="match status" value="1"/>
</dbReference>
<comment type="caution">
    <text evidence="2">The sequence shown here is derived from an EMBL/GenBank/DDBJ whole genome shotgun (WGS) entry which is preliminary data.</text>
</comment>
<dbReference type="Pfam" id="PF13635">
    <property type="entry name" value="DUF4143"/>
    <property type="match status" value="1"/>
</dbReference>
<dbReference type="EMBL" id="DRXE01000194">
    <property type="protein sequence ID" value="HHM68079.1"/>
    <property type="molecule type" value="Genomic_DNA"/>
</dbReference>
<organism evidence="2">
    <name type="scientific">Thermus caliditerrae</name>
    <dbReference type="NCBI Taxonomy" id="1330700"/>
    <lineage>
        <taxon>Bacteria</taxon>
        <taxon>Thermotogati</taxon>
        <taxon>Deinococcota</taxon>
        <taxon>Deinococci</taxon>
        <taxon>Thermales</taxon>
        <taxon>Thermaceae</taxon>
        <taxon>Thermus</taxon>
    </lineage>
</organism>
<dbReference type="AlphaFoldDB" id="A0A7C5REU4"/>
<feature type="domain" description="DUF4143" evidence="1">
    <location>
        <begin position="13"/>
        <end position="110"/>
    </location>
</feature>
<evidence type="ECO:0000259" key="1">
    <source>
        <dbReference type="Pfam" id="PF13635"/>
    </source>
</evidence>
<dbReference type="InterPro" id="IPR025420">
    <property type="entry name" value="DUF4143"/>
</dbReference>
<proteinExistence type="predicted"/>
<name>A0A7C5REU4_9DEIN</name>
<sequence>MPPVHRLLHITLDTTTPLEANVGKRLVKSPKLYLRDSGLVHALLGLADLEALLAHPVVGASYEGFVLENLLRVLPEGAEAYFYRTRAGAEVDLVVLLPGGEVLAVEVKRSLAPRPSRGFRQALEDLRPRRAYVVYPGREAFPLGEGVWAIPLLPLMRALWSGAPDLPG</sequence>
<dbReference type="PANTHER" id="PTHR43566:SF2">
    <property type="entry name" value="DUF4143 DOMAIN-CONTAINING PROTEIN"/>
    <property type="match status" value="1"/>
</dbReference>
<reference evidence="2" key="1">
    <citation type="journal article" date="2020" name="mSystems">
        <title>Genome- and Community-Level Interaction Insights into Carbon Utilization and Element Cycling Functions of Hydrothermarchaeota in Hydrothermal Sediment.</title>
        <authorList>
            <person name="Zhou Z."/>
            <person name="Liu Y."/>
            <person name="Xu W."/>
            <person name="Pan J."/>
            <person name="Luo Z.H."/>
            <person name="Li M."/>
        </authorList>
    </citation>
    <scope>NUCLEOTIDE SEQUENCE [LARGE SCALE GENOMIC DNA]</scope>
    <source>
        <strain evidence="2">SpSt-1071</strain>
    </source>
</reference>
<accession>A0A7C5REU4</accession>
<evidence type="ECO:0000313" key="2">
    <source>
        <dbReference type="EMBL" id="HHM68079.1"/>
    </source>
</evidence>